<dbReference type="GO" id="GO:0000160">
    <property type="term" value="P:phosphorelay signal transduction system"/>
    <property type="evidence" value="ECO:0007669"/>
    <property type="project" value="InterPro"/>
</dbReference>
<sequence length="434" mass="51249">MYTYSESEYPLSFRVKEAQELSNHIKHHRHVELVGMKRVGISNFLRFFLYNKQVSVKYFGRETHHLLIPVDLLDLIDKEIYLFWLLTLKRIDDVVQTSGIKEEITNKVSHLFEKAIQIKDLFFTLDCIRQSLHLIAKEGYFPTIFFIRFDRIADIITSETFGNLQGLVNASNHKLTYVFTSVRRLHNLKPEVFEKTVMSVFSHEIFLQPANDIDSEVIFETLKKKYNLILDKKIHDTIISLCKGHVHYLHLSLIILSELKRTKYFTVKEVVELINKDERILLQTEEIVASLKEVERETLYKILSDKNIDADTRKEARYIWNVGIVKEKGRGLELFSPLFCEYIQGKVIEGKKNGELFLTKKENMLFNLLIKYEDQICERDVIIEIVWHEFEEIGVSDWAVDRLVARLRKKLYLSKSEYKIITIRTRGFMMGKKN</sequence>
<dbReference type="GO" id="GO:0003677">
    <property type="term" value="F:DNA binding"/>
    <property type="evidence" value="ECO:0007669"/>
    <property type="project" value="UniProtKB-UniRule"/>
</dbReference>
<reference evidence="4 5" key="1">
    <citation type="journal article" date="2016" name="Nat. Commun.">
        <title>Thousands of microbial genomes shed light on interconnected biogeochemical processes in an aquifer system.</title>
        <authorList>
            <person name="Anantharaman K."/>
            <person name="Brown C.T."/>
            <person name="Hug L.A."/>
            <person name="Sharon I."/>
            <person name="Castelle C.J."/>
            <person name="Probst A.J."/>
            <person name="Thomas B.C."/>
            <person name="Singh A."/>
            <person name="Wilkins M.J."/>
            <person name="Karaoz U."/>
            <person name="Brodie E.L."/>
            <person name="Williams K.H."/>
            <person name="Hubbard S.S."/>
            <person name="Banfield J.F."/>
        </authorList>
    </citation>
    <scope>NUCLEOTIDE SEQUENCE [LARGE SCALE GENOMIC DNA]</scope>
</reference>
<proteinExistence type="predicted"/>
<evidence type="ECO:0000256" key="1">
    <source>
        <dbReference type="ARBA" id="ARBA00023125"/>
    </source>
</evidence>
<evidence type="ECO:0000313" key="5">
    <source>
        <dbReference type="Proteomes" id="UP000176850"/>
    </source>
</evidence>
<gene>
    <name evidence="4" type="ORF">A2799_04165</name>
</gene>
<dbReference type="EMBL" id="MFZH01000020">
    <property type="protein sequence ID" value="OGK18985.1"/>
    <property type="molecule type" value="Genomic_DNA"/>
</dbReference>
<keyword evidence="1 2" id="KW-0238">DNA-binding</keyword>
<dbReference type="PROSITE" id="PS51755">
    <property type="entry name" value="OMPR_PHOB"/>
    <property type="match status" value="1"/>
</dbReference>
<dbReference type="GO" id="GO:0006355">
    <property type="term" value="P:regulation of DNA-templated transcription"/>
    <property type="evidence" value="ECO:0007669"/>
    <property type="project" value="InterPro"/>
</dbReference>
<name>A0A1F7GJG0_9BACT</name>
<accession>A0A1F7GJG0</accession>
<dbReference type="AlphaFoldDB" id="A0A1F7GJG0"/>
<dbReference type="InterPro" id="IPR001867">
    <property type="entry name" value="OmpR/PhoB-type_DNA-bd"/>
</dbReference>
<dbReference type="SUPFAM" id="SSF46894">
    <property type="entry name" value="C-terminal effector domain of the bipartite response regulators"/>
    <property type="match status" value="1"/>
</dbReference>
<evidence type="ECO:0000256" key="2">
    <source>
        <dbReference type="PROSITE-ProRule" id="PRU01091"/>
    </source>
</evidence>
<feature type="DNA-binding region" description="OmpR/PhoB-type" evidence="2">
    <location>
        <begin position="330"/>
        <end position="432"/>
    </location>
</feature>
<dbReference type="InterPro" id="IPR016032">
    <property type="entry name" value="Sig_transdc_resp-reg_C-effctor"/>
</dbReference>
<dbReference type="SMART" id="SM00862">
    <property type="entry name" value="Trans_reg_C"/>
    <property type="match status" value="1"/>
</dbReference>
<evidence type="ECO:0000259" key="3">
    <source>
        <dbReference type="PROSITE" id="PS51755"/>
    </source>
</evidence>
<feature type="domain" description="OmpR/PhoB-type" evidence="3">
    <location>
        <begin position="330"/>
        <end position="432"/>
    </location>
</feature>
<protein>
    <recommendedName>
        <fullName evidence="3">OmpR/PhoB-type domain-containing protein</fullName>
    </recommendedName>
</protein>
<organism evidence="4 5">
    <name type="scientific">Candidatus Roizmanbacteria bacterium RIFCSPHIGHO2_01_FULL_39_24</name>
    <dbReference type="NCBI Taxonomy" id="1802032"/>
    <lineage>
        <taxon>Bacteria</taxon>
        <taxon>Candidatus Roizmaniibacteriota</taxon>
    </lineage>
</organism>
<dbReference type="Pfam" id="PF00486">
    <property type="entry name" value="Trans_reg_C"/>
    <property type="match status" value="1"/>
</dbReference>
<evidence type="ECO:0000313" key="4">
    <source>
        <dbReference type="EMBL" id="OGK18985.1"/>
    </source>
</evidence>
<comment type="caution">
    <text evidence="4">The sequence shown here is derived from an EMBL/GenBank/DDBJ whole genome shotgun (WGS) entry which is preliminary data.</text>
</comment>
<dbReference type="Proteomes" id="UP000176850">
    <property type="component" value="Unassembled WGS sequence"/>
</dbReference>
<dbReference type="InterPro" id="IPR036388">
    <property type="entry name" value="WH-like_DNA-bd_sf"/>
</dbReference>
<dbReference type="Gene3D" id="1.10.10.10">
    <property type="entry name" value="Winged helix-like DNA-binding domain superfamily/Winged helix DNA-binding domain"/>
    <property type="match status" value="1"/>
</dbReference>